<dbReference type="InterPro" id="IPR055683">
    <property type="entry name" value="DUF7259"/>
</dbReference>
<dbReference type="AlphaFoldDB" id="A0A1M5LAE8"/>
<keyword evidence="4" id="KW-1185">Reference proteome</keyword>
<feature type="domain" description="DUF6963" evidence="1">
    <location>
        <begin position="2"/>
        <end position="220"/>
    </location>
</feature>
<feature type="domain" description="DUF7259" evidence="2">
    <location>
        <begin position="228"/>
        <end position="302"/>
    </location>
</feature>
<dbReference type="Pfam" id="PF23920">
    <property type="entry name" value="DUF7259"/>
    <property type="match status" value="1"/>
</dbReference>
<dbReference type="InterPro" id="IPR054236">
    <property type="entry name" value="DUF6963"/>
</dbReference>
<dbReference type="STRING" id="1122133.SAMN02745157_4533"/>
<name>A0A1M5LAE8_9HYPH</name>
<dbReference type="Pfam" id="PF22288">
    <property type="entry name" value="DUF6963"/>
    <property type="match status" value="1"/>
</dbReference>
<accession>A0A1M5LAE8</accession>
<dbReference type="OrthoDB" id="8420134at2"/>
<dbReference type="RefSeq" id="WP_073057741.1">
    <property type="nucleotide sequence ID" value="NZ_FQUP01000006.1"/>
</dbReference>
<evidence type="ECO:0000259" key="2">
    <source>
        <dbReference type="Pfam" id="PF23920"/>
    </source>
</evidence>
<evidence type="ECO:0000259" key="1">
    <source>
        <dbReference type="Pfam" id="PF22288"/>
    </source>
</evidence>
<protein>
    <submittedName>
        <fullName evidence="3">Uncharacterized protein</fullName>
    </submittedName>
</protein>
<evidence type="ECO:0000313" key="3">
    <source>
        <dbReference type="EMBL" id="SHG61689.1"/>
    </source>
</evidence>
<gene>
    <name evidence="3" type="ORF">SAMN02745157_4533</name>
</gene>
<organism evidence="3 4">
    <name type="scientific">Kaistia soli DSM 19436</name>
    <dbReference type="NCBI Taxonomy" id="1122133"/>
    <lineage>
        <taxon>Bacteria</taxon>
        <taxon>Pseudomonadati</taxon>
        <taxon>Pseudomonadota</taxon>
        <taxon>Alphaproteobacteria</taxon>
        <taxon>Hyphomicrobiales</taxon>
        <taxon>Kaistiaceae</taxon>
        <taxon>Kaistia</taxon>
    </lineage>
</organism>
<dbReference type="EMBL" id="FQUP01000006">
    <property type="protein sequence ID" value="SHG61689.1"/>
    <property type="molecule type" value="Genomic_DNA"/>
</dbReference>
<proteinExistence type="predicted"/>
<dbReference type="Proteomes" id="UP000184485">
    <property type="component" value="Unassembled WGS sequence"/>
</dbReference>
<reference evidence="3 4" key="1">
    <citation type="submission" date="2016-11" db="EMBL/GenBank/DDBJ databases">
        <authorList>
            <person name="Jaros S."/>
            <person name="Januszkiewicz K."/>
            <person name="Wedrychowicz H."/>
        </authorList>
    </citation>
    <scope>NUCLEOTIDE SEQUENCE [LARGE SCALE GENOMIC DNA]</scope>
    <source>
        <strain evidence="3 4">DSM 19436</strain>
    </source>
</reference>
<evidence type="ECO:0000313" key="4">
    <source>
        <dbReference type="Proteomes" id="UP000184485"/>
    </source>
</evidence>
<sequence length="320" mass="32787">MTIGIAAYGRDAGLAVLRALAAVEAVGRGAIGGFVSMVAISSAGVLVRAETQRGGSARLFEGGLASAPGALLEAGIAGLMSSGPDRPEPLSQFTPALADVGLVTGHRMPNTMGAGGLNLNDEVLDLLRRGIGVDEAVQRVLAANPGSDAGVIALSIHGEVCAADSAHVERRGDRGRALLRAAGGDAVVAVLHNSIHPVRPLAQLAAEVALDVMLPADRADGRIRLRSGTPLRLGPANAVEIAPDGMVETVLVEDPRFLDGGWSLGLGHETAVLGAGRLMGAMLYEPYLVVQDGLVKTLDGRDDIFIPIRVSADRAPPGRL</sequence>